<name>A0A9P7XYW7_9FUNG</name>
<evidence type="ECO:0000256" key="2">
    <source>
        <dbReference type="ARBA" id="ARBA00022692"/>
    </source>
</evidence>
<evidence type="ECO:0000256" key="4">
    <source>
        <dbReference type="ARBA" id="ARBA00023136"/>
    </source>
</evidence>
<proteinExistence type="predicted"/>
<gene>
    <name evidence="7" type="ORF">KI688_009400</name>
</gene>
<keyword evidence="8" id="KW-1185">Reference proteome</keyword>
<keyword evidence="3 6" id="KW-1133">Transmembrane helix</keyword>
<evidence type="ECO:0000256" key="1">
    <source>
        <dbReference type="ARBA" id="ARBA00004127"/>
    </source>
</evidence>
<feature type="region of interest" description="Disordered" evidence="5">
    <location>
        <begin position="300"/>
        <end position="412"/>
    </location>
</feature>
<dbReference type="EMBL" id="JAHRHY010000004">
    <property type="protein sequence ID" value="KAG9070069.1"/>
    <property type="molecule type" value="Genomic_DNA"/>
</dbReference>
<feature type="compositionally biased region" description="Basic and acidic residues" evidence="5">
    <location>
        <begin position="274"/>
        <end position="288"/>
    </location>
</feature>
<keyword evidence="2 6" id="KW-0812">Transmembrane</keyword>
<feature type="transmembrane region" description="Helical" evidence="6">
    <location>
        <begin position="200"/>
        <end position="218"/>
    </location>
</feature>
<dbReference type="PANTHER" id="PTHR28293">
    <property type="entry name" value="NUCLEAR RIM PROTEIN 1"/>
    <property type="match status" value="1"/>
</dbReference>
<organism evidence="7 8">
    <name type="scientific">Linnemannia hyalina</name>
    <dbReference type="NCBI Taxonomy" id="64524"/>
    <lineage>
        <taxon>Eukaryota</taxon>
        <taxon>Fungi</taxon>
        <taxon>Fungi incertae sedis</taxon>
        <taxon>Mucoromycota</taxon>
        <taxon>Mortierellomycotina</taxon>
        <taxon>Mortierellomycetes</taxon>
        <taxon>Mortierellales</taxon>
        <taxon>Mortierellaceae</taxon>
        <taxon>Linnemannia</taxon>
    </lineage>
</organism>
<dbReference type="AlphaFoldDB" id="A0A9P7XYW7"/>
<evidence type="ECO:0000313" key="8">
    <source>
        <dbReference type="Proteomes" id="UP000707451"/>
    </source>
</evidence>
<evidence type="ECO:0000313" key="7">
    <source>
        <dbReference type="EMBL" id="KAG9070069.1"/>
    </source>
</evidence>
<feature type="region of interest" description="Disordered" evidence="5">
    <location>
        <begin position="264"/>
        <end position="288"/>
    </location>
</feature>
<evidence type="ECO:0000256" key="5">
    <source>
        <dbReference type="SAM" id="MobiDB-lite"/>
    </source>
</evidence>
<evidence type="ECO:0000256" key="6">
    <source>
        <dbReference type="SAM" id="Phobius"/>
    </source>
</evidence>
<dbReference type="GO" id="GO:0007096">
    <property type="term" value="P:regulation of exit from mitosis"/>
    <property type="evidence" value="ECO:0007669"/>
    <property type="project" value="TreeGrafter"/>
</dbReference>
<comment type="subcellular location">
    <subcellularLocation>
        <location evidence="1">Endomembrane system</location>
        <topology evidence="1">Multi-pass membrane protein</topology>
    </subcellularLocation>
</comment>
<feature type="compositionally biased region" description="Polar residues" evidence="5">
    <location>
        <begin position="401"/>
        <end position="412"/>
    </location>
</feature>
<dbReference type="PANTHER" id="PTHR28293:SF1">
    <property type="entry name" value="NUCLEAR RIM PROTEIN 1"/>
    <property type="match status" value="1"/>
</dbReference>
<reference evidence="7" key="1">
    <citation type="submission" date="2021-06" db="EMBL/GenBank/DDBJ databases">
        <title>Genome Sequence of Mortierella hyaline Strain SCG-10, a Cold-Adapted, Nitrate-Reducing Fungus Isolated from Soil in Minnesota, USA.</title>
        <authorList>
            <person name="Aldossari N."/>
        </authorList>
    </citation>
    <scope>NUCLEOTIDE SEQUENCE</scope>
    <source>
        <strain evidence="7">SCG-10</strain>
    </source>
</reference>
<dbReference type="GO" id="GO:0012505">
    <property type="term" value="C:endomembrane system"/>
    <property type="evidence" value="ECO:0007669"/>
    <property type="project" value="UniProtKB-SubCell"/>
</dbReference>
<dbReference type="InterPro" id="IPR018819">
    <property type="entry name" value="Nur1/Mug154"/>
</dbReference>
<sequence length="412" mass="47796">MEQNRRARIVKRAPLHKRIIDAPEDYLTKVENDLRALDWDLLQEGFSWPLAIGLNVLLTSVKMGYWLDDPLANVPAVLKHDRPYYSPKSMRPGFATLNYTMMHRGLDKPPSSSNTKMVEFQQDESHWSFKFPGKYMYAEFLVQRFYPFISIFMRGPKPEENKRQVWELSLWNPSILGRNLFCWYSPAQVLILAFMTADNFYVFFPLSIVVAVQVHYLVSVYQTYVKDKEILFSEVHNEYNTKFVHPTIFVRKYDKQVSTETEADTSDLQYYSYQDHERDQDRSPNFTPERKQRNFQYLSVPASSHGSGLESATKAAIRRKPAAAAVSPRFQTSARSTSTSSVYSGDEERDGEEDYDDDGEEEEEEEEEEEGSSEGGSEDEDESDPDVEYDEEGEEPVRPHPTNSLSSRNKFF</sequence>
<dbReference type="OrthoDB" id="3363151at2759"/>
<accession>A0A9P7XYW7</accession>
<protein>
    <submittedName>
        <fullName evidence="7">Uncharacterized protein</fullName>
    </submittedName>
</protein>
<dbReference type="Proteomes" id="UP000707451">
    <property type="component" value="Unassembled WGS sequence"/>
</dbReference>
<comment type="caution">
    <text evidence="7">The sequence shown here is derived from an EMBL/GenBank/DDBJ whole genome shotgun (WGS) entry which is preliminary data.</text>
</comment>
<evidence type="ECO:0000256" key="3">
    <source>
        <dbReference type="ARBA" id="ARBA00022989"/>
    </source>
</evidence>
<feature type="compositionally biased region" description="Low complexity" evidence="5">
    <location>
        <begin position="332"/>
        <end position="344"/>
    </location>
</feature>
<dbReference type="Pfam" id="PF10332">
    <property type="entry name" value="DUF2418"/>
    <property type="match status" value="1"/>
</dbReference>
<dbReference type="GO" id="GO:0043007">
    <property type="term" value="P:maintenance of rDNA"/>
    <property type="evidence" value="ECO:0007669"/>
    <property type="project" value="TreeGrafter"/>
</dbReference>
<keyword evidence="4 6" id="KW-0472">Membrane</keyword>
<feature type="compositionally biased region" description="Acidic residues" evidence="5">
    <location>
        <begin position="345"/>
        <end position="394"/>
    </location>
</feature>